<dbReference type="PANTHER" id="PTHR28181">
    <property type="entry name" value="UPF0655 PROTEIN YCR015C"/>
    <property type="match status" value="1"/>
</dbReference>
<dbReference type="Proteomes" id="UP000190831">
    <property type="component" value="Chromosome F"/>
</dbReference>
<protein>
    <submittedName>
        <fullName evidence="1">LAFE_0F11188g1_1</fullName>
    </submittedName>
</protein>
<organism evidence="1 2">
    <name type="scientific">Lachancea fermentati</name>
    <name type="common">Zygosaccharomyces fermentati</name>
    <dbReference type="NCBI Taxonomy" id="4955"/>
    <lineage>
        <taxon>Eukaryota</taxon>
        <taxon>Fungi</taxon>
        <taxon>Dikarya</taxon>
        <taxon>Ascomycota</taxon>
        <taxon>Saccharomycotina</taxon>
        <taxon>Saccharomycetes</taxon>
        <taxon>Saccharomycetales</taxon>
        <taxon>Saccharomycetaceae</taxon>
        <taxon>Lachancea</taxon>
    </lineage>
</organism>
<dbReference type="InterPro" id="IPR023214">
    <property type="entry name" value="HAD_sf"/>
</dbReference>
<sequence>MVVLICDFDETITSQDTIGLLAKLPYVDPPFPPPWSHFTATYADGYSLYERAPRSLPLLDPHTPLTAANYRQLLQAEIRYQDSLRPIELHSVHELERLHAFAGIPTEQVATYAHSLCQIVRQDFLPLWRRASQLHILSVNWSHEFIKDIIYSAARHSLDDPENLPVPIIKCNNLLVRNGSYTGLFDKSILTGADKLASLEKTLHSIPSDEPVWYIGDSETDLLSILHPKVNGVLLLDPSQNYDKFNKIAATILGLDLASTQKFACDPYQQSWSIPCKGNGSHFYLVKSWTALSRIIR</sequence>
<dbReference type="SUPFAM" id="SSF56784">
    <property type="entry name" value="HAD-like"/>
    <property type="match status" value="1"/>
</dbReference>
<reference evidence="2" key="1">
    <citation type="submission" date="2016-03" db="EMBL/GenBank/DDBJ databases">
        <authorList>
            <person name="Devillers H."/>
        </authorList>
    </citation>
    <scope>NUCLEOTIDE SEQUENCE [LARGE SCALE GENOMIC DNA]</scope>
</reference>
<keyword evidence="2" id="KW-1185">Reference proteome</keyword>
<proteinExistence type="predicted"/>
<dbReference type="AlphaFoldDB" id="A0A1G4MFK8"/>
<accession>A0A1G4MFK8</accession>
<dbReference type="OrthoDB" id="10255128at2759"/>
<dbReference type="InterPro" id="IPR050849">
    <property type="entry name" value="HAD-like_hydrolase_phosphatase"/>
</dbReference>
<dbReference type="PANTHER" id="PTHR28181:SF1">
    <property type="entry name" value="COLD TOLERANCE PROTEIN 1"/>
    <property type="match status" value="1"/>
</dbReference>
<dbReference type="OMA" id="STTDMEC"/>
<dbReference type="Gene3D" id="3.40.50.1000">
    <property type="entry name" value="HAD superfamily/HAD-like"/>
    <property type="match status" value="1"/>
</dbReference>
<evidence type="ECO:0000313" key="1">
    <source>
        <dbReference type="EMBL" id="SCW02645.1"/>
    </source>
</evidence>
<name>A0A1G4MFK8_LACFM</name>
<evidence type="ECO:0000313" key="2">
    <source>
        <dbReference type="Proteomes" id="UP000190831"/>
    </source>
</evidence>
<dbReference type="InterPro" id="IPR036412">
    <property type="entry name" value="HAD-like_sf"/>
</dbReference>
<dbReference type="EMBL" id="LT598490">
    <property type="protein sequence ID" value="SCW02645.1"/>
    <property type="molecule type" value="Genomic_DNA"/>
</dbReference>
<gene>
    <name evidence="1" type="ORF">LAFE_0F11188G</name>
</gene>
<dbReference type="STRING" id="4955.A0A1G4MFK8"/>